<evidence type="ECO:0000313" key="2">
    <source>
        <dbReference type="EMBL" id="CAK02280.1"/>
    </source>
</evidence>
<dbReference type="EMBL" id="AM260525">
    <property type="protein sequence ID" value="CAK02279.1"/>
    <property type="molecule type" value="Genomic_DNA"/>
</dbReference>
<proteinExistence type="predicted"/>
<protein>
    <submittedName>
        <fullName evidence="1">Fumarate hydratase C</fullName>
        <ecNumber evidence="1">4.2.1.2</ecNumber>
    </submittedName>
</protein>
<reference evidence="1 3" key="1">
    <citation type="journal article" date="2007" name="Nat. Genet.">
        <title>Genomic analysis of Bartonella identifies type IV secretion systems as host adaptability factors.</title>
        <authorList>
            <person name="Saenz H.L."/>
            <person name="Engel P."/>
            <person name="Stoeckli M.C."/>
            <person name="Lanz C."/>
            <person name="Raddatz G."/>
            <person name="Vayssier-Taussat M."/>
            <person name="Birtles R."/>
            <person name="Schuster S.C."/>
            <person name="Dehio C."/>
        </authorList>
    </citation>
    <scope>NUCLEOTIDE SEQUENCE [LARGE SCALE GENOMIC DNA]</scope>
    <source>
        <strain evidence="3">DSM 28219 / CCUG 45778 / CIP 105476 / IBS 506</strain>
        <strain evidence="1">Type strain:506</strain>
    </source>
</reference>
<keyword evidence="3" id="KW-1185">Reference proteome</keyword>
<sequence>MFILNAYPVLALDPKEEEFLEQNTTPRKVLTLPLLKTIRTLIMHCIQELRANRVHIHALMERSPM</sequence>
<dbReference type="EMBL" id="AM260525">
    <property type="protein sequence ID" value="CAK02280.1"/>
    <property type="molecule type" value="Genomic_DNA"/>
</dbReference>
<accession>A9IY16</accession>
<dbReference type="GO" id="GO:0004333">
    <property type="term" value="F:fumarate hydratase activity"/>
    <property type="evidence" value="ECO:0007669"/>
    <property type="project" value="UniProtKB-EC"/>
</dbReference>
<dbReference type="KEGG" id="btr:BT_2247"/>
<dbReference type="KEGG" id="btr:BT_2248"/>
<name>A9IY16_BART1</name>
<dbReference type="AlphaFoldDB" id="A9IY16"/>
<evidence type="ECO:0000313" key="3">
    <source>
        <dbReference type="Proteomes" id="UP000001592"/>
    </source>
</evidence>
<dbReference type="Proteomes" id="UP000001592">
    <property type="component" value="Chromosome"/>
</dbReference>
<keyword evidence="1" id="KW-0456">Lyase</keyword>
<organism evidence="1 3">
    <name type="scientific">Bartonella tribocorum (strain DSM 28219 / CCUG 45778 / CIP 105476 / IBS 506)</name>
    <dbReference type="NCBI Taxonomy" id="382640"/>
    <lineage>
        <taxon>Bacteria</taxon>
        <taxon>Pseudomonadati</taxon>
        <taxon>Pseudomonadota</taxon>
        <taxon>Alphaproteobacteria</taxon>
        <taxon>Hyphomicrobiales</taxon>
        <taxon>Bartonellaceae</taxon>
        <taxon>Bartonella</taxon>
    </lineage>
</organism>
<gene>
    <name evidence="1" type="primary">fumC (fragment)</name>
    <name evidence="1" type="ordered locus">BT_2247</name>
    <name evidence="2" type="ordered locus">BT_2248</name>
</gene>
<dbReference type="EC" id="4.2.1.2" evidence="1"/>
<evidence type="ECO:0000313" key="1">
    <source>
        <dbReference type="EMBL" id="CAK02279.1"/>
    </source>
</evidence>
<dbReference type="HOGENOM" id="CLU_2840947_0_0_5"/>